<feature type="compositionally biased region" description="Polar residues" evidence="1">
    <location>
        <begin position="130"/>
        <end position="146"/>
    </location>
</feature>
<evidence type="ECO:0000259" key="2">
    <source>
        <dbReference type="PROSITE" id="PS51334"/>
    </source>
</evidence>
<dbReference type="Gene3D" id="1.20.58.1310">
    <property type="entry name" value="PRONE domain, subdomain 2"/>
    <property type="match status" value="1"/>
</dbReference>
<dbReference type="EMBL" id="BQMJ01000017">
    <property type="protein sequence ID" value="GJQ10618.1"/>
    <property type="molecule type" value="Genomic_DNA"/>
</dbReference>
<reference evidence="3" key="1">
    <citation type="journal article" date="2022" name="Proc. Natl. Acad. Sci. U.S.A.">
        <title>Life cycle and functional genomics of the unicellular red alga Galdieria for elucidating algal and plant evolution and industrial use.</title>
        <authorList>
            <person name="Hirooka S."/>
            <person name="Itabashi T."/>
            <person name="Ichinose T.M."/>
            <person name="Onuma R."/>
            <person name="Fujiwara T."/>
            <person name="Yamashita S."/>
            <person name="Jong L.W."/>
            <person name="Tomita R."/>
            <person name="Iwane A.H."/>
            <person name="Miyagishima S.Y."/>
        </authorList>
    </citation>
    <scope>NUCLEOTIDE SEQUENCE</scope>
    <source>
        <strain evidence="3">NBRC 102759</strain>
    </source>
</reference>
<organism evidence="3 4">
    <name type="scientific">Galdieria partita</name>
    <dbReference type="NCBI Taxonomy" id="83374"/>
    <lineage>
        <taxon>Eukaryota</taxon>
        <taxon>Rhodophyta</taxon>
        <taxon>Bangiophyceae</taxon>
        <taxon>Galdieriales</taxon>
        <taxon>Galdieriaceae</taxon>
        <taxon>Galdieria</taxon>
    </lineage>
</organism>
<dbReference type="PANTHER" id="PTHR33101">
    <property type="entry name" value="ROP GUANINE NUCLEOTIDE EXCHANGE FACTOR 1"/>
    <property type="match status" value="1"/>
</dbReference>
<dbReference type="Pfam" id="PF03759">
    <property type="entry name" value="PRONE"/>
    <property type="match status" value="1"/>
</dbReference>
<proteinExistence type="predicted"/>
<dbReference type="InterPro" id="IPR036181">
    <property type="entry name" value="MIT_dom_sf"/>
</dbReference>
<feature type="region of interest" description="Disordered" evidence="1">
    <location>
        <begin position="27"/>
        <end position="225"/>
    </location>
</feature>
<feature type="compositionally biased region" description="Low complexity" evidence="1">
    <location>
        <begin position="195"/>
        <end position="213"/>
    </location>
</feature>
<evidence type="ECO:0000313" key="4">
    <source>
        <dbReference type="Proteomes" id="UP001061958"/>
    </source>
</evidence>
<accession>A0A9C7PTS8</accession>
<feature type="compositionally biased region" description="Polar residues" evidence="1">
    <location>
        <begin position="171"/>
        <end position="189"/>
    </location>
</feature>
<dbReference type="InterPro" id="IPR038937">
    <property type="entry name" value="RopGEF"/>
</dbReference>
<dbReference type="OrthoDB" id="1053009at2759"/>
<dbReference type="PROSITE" id="PS51334">
    <property type="entry name" value="PRONE"/>
    <property type="match status" value="1"/>
</dbReference>
<dbReference type="Gene3D" id="1.20.58.2010">
    <property type="entry name" value="PRONE domain, subdomain 1"/>
    <property type="match status" value="1"/>
</dbReference>
<keyword evidence="4" id="KW-1185">Reference proteome</keyword>
<evidence type="ECO:0000256" key="1">
    <source>
        <dbReference type="SAM" id="MobiDB-lite"/>
    </source>
</evidence>
<dbReference type="GO" id="GO:0005085">
    <property type="term" value="F:guanyl-nucleotide exchange factor activity"/>
    <property type="evidence" value="ECO:0007669"/>
    <property type="project" value="InterPro"/>
</dbReference>
<feature type="compositionally biased region" description="Basic and acidic residues" evidence="1">
    <location>
        <begin position="91"/>
        <end position="106"/>
    </location>
</feature>
<dbReference type="AlphaFoldDB" id="A0A9C7PTS8"/>
<reference evidence="3" key="2">
    <citation type="submission" date="2022-01" db="EMBL/GenBank/DDBJ databases">
        <authorList>
            <person name="Hirooka S."/>
            <person name="Miyagishima S.Y."/>
        </authorList>
    </citation>
    <scope>NUCLEOTIDE SEQUENCE</scope>
    <source>
        <strain evidence="3">NBRC 102759</strain>
    </source>
</reference>
<dbReference type="InterPro" id="IPR007330">
    <property type="entry name" value="MIT_dom"/>
</dbReference>
<comment type="caution">
    <text evidence="3">The sequence shown here is derived from an EMBL/GenBank/DDBJ whole genome shotgun (WGS) entry which is preliminary data.</text>
</comment>
<dbReference type="Pfam" id="PF04212">
    <property type="entry name" value="MIT"/>
    <property type="match status" value="1"/>
</dbReference>
<dbReference type="Gene3D" id="1.20.58.80">
    <property type="entry name" value="Phosphotransferase system, lactose/cellobiose-type IIA subunit"/>
    <property type="match status" value="1"/>
</dbReference>
<dbReference type="InterPro" id="IPR005512">
    <property type="entry name" value="PRONE_dom"/>
</dbReference>
<sequence length="729" mass="83254">MEPIETKEDKDVENVLRVNTECKENCAKNSVSTPEKKEPHKAARAAPRKPFIQPFRNEPSRNIGVLSSLQPTGAPGSYAPIDRLNQRKRSPSYDKAVKPELKRQGEHSVSPEYQKNSPEVNTAKEIRETASISSVTKISKEWSPSDNHTKSHHIRDLTKRKEQETRHETINKSTSPNGQYQSNETSQRAITPADSKMTSTSSSPSSVKTSPQTNVEEWREQSTIQRNNDGQYVTQIFQKALLVAHEAATSDESGDYELAYNLYIQVIELFMQAIPFLDSTEANLCMKQVNDFLSRCEALRESLYEASICGDFTSLSMLGEHDSSAILWWNGPEGVSGQRDYPIPQWQYPNYTKQGSYSNSPASQEAGNNSLNKTRLLTHNELDQMKQEIEMWKARYAEMTLAVDSSGNPEKSRALILSKRIENLHAGTFGEFKKLEPLDSKALEMWNRELHVLYDTLDNIVIQQPAQKVLEDGTTIEIMVKAKRPDIASYLPRLQELDKLLQDLFSSLDCLRGIVTYESCSKSSQKAEQWWVYEPVLPRSGLSPEIVWFLTELERKSRNIWLECRQVNEAVIAKMNVPEAFVTSLPKKAKEVLGDDLEVNMSNPYFNVEKFLKEKKIWNESNAYQTVSKLEKAVCIWKTKMDEGMKAKWTLRRDRIQKYSVLLRRADAAIRVLKTRFPYMLQTELEQSKIFHNTEIGKAGLEVYSRVLESRAGILADRVSYLLKKASQK</sequence>
<protein>
    <recommendedName>
        <fullName evidence="2">PRONE domain-containing protein</fullName>
    </recommendedName>
</protein>
<feature type="compositionally biased region" description="Polar residues" evidence="1">
    <location>
        <begin position="111"/>
        <end position="120"/>
    </location>
</feature>
<feature type="domain" description="PRONE" evidence="2">
    <location>
        <begin position="379"/>
        <end position="729"/>
    </location>
</feature>
<dbReference type="PANTHER" id="PTHR33101:SF6">
    <property type="entry name" value="ROP GUANINE NUCLEOTIDE EXCHANGE FACTOR 1"/>
    <property type="match status" value="1"/>
</dbReference>
<dbReference type="Proteomes" id="UP001061958">
    <property type="component" value="Unassembled WGS sequence"/>
</dbReference>
<dbReference type="SUPFAM" id="SSF116846">
    <property type="entry name" value="MIT domain"/>
    <property type="match status" value="1"/>
</dbReference>
<evidence type="ECO:0000313" key="3">
    <source>
        <dbReference type="EMBL" id="GJQ10618.1"/>
    </source>
</evidence>
<feature type="compositionally biased region" description="Basic and acidic residues" evidence="1">
    <location>
        <begin position="154"/>
        <end position="170"/>
    </location>
</feature>
<gene>
    <name evidence="3" type="ORF">GpartN1_g2409.t1</name>
</gene>
<name>A0A9C7PTS8_9RHOD</name>